<evidence type="ECO:0000256" key="1">
    <source>
        <dbReference type="ARBA" id="ARBA00022679"/>
    </source>
</evidence>
<keyword evidence="2" id="KW-0012">Acyltransferase</keyword>
<dbReference type="GO" id="GO:0008080">
    <property type="term" value="F:N-acetyltransferase activity"/>
    <property type="evidence" value="ECO:0007669"/>
    <property type="project" value="TreeGrafter"/>
</dbReference>
<dbReference type="PROSITE" id="PS51186">
    <property type="entry name" value="GNAT"/>
    <property type="match status" value="1"/>
</dbReference>
<proteinExistence type="predicted"/>
<dbReference type="PANTHER" id="PTHR10545:SF29">
    <property type="entry name" value="GH14572P-RELATED"/>
    <property type="match status" value="1"/>
</dbReference>
<name>A0A8T0GVH1_CERPU</name>
<evidence type="ECO:0000313" key="4">
    <source>
        <dbReference type="EMBL" id="KAG0562893.1"/>
    </source>
</evidence>
<accession>A0A8T0GVH1</accession>
<gene>
    <name evidence="4" type="ORF">KC19_9G180300</name>
</gene>
<evidence type="ECO:0000313" key="5">
    <source>
        <dbReference type="Proteomes" id="UP000822688"/>
    </source>
</evidence>
<protein>
    <recommendedName>
        <fullName evidence="3">N-acetyltransferase domain-containing protein</fullName>
    </recommendedName>
</protein>
<dbReference type="SUPFAM" id="SSF55729">
    <property type="entry name" value="Acyl-CoA N-acyltransferases (Nat)"/>
    <property type="match status" value="1"/>
</dbReference>
<keyword evidence="1" id="KW-0808">Transferase</keyword>
<dbReference type="EMBL" id="CM026430">
    <property type="protein sequence ID" value="KAG0562893.1"/>
    <property type="molecule type" value="Genomic_DNA"/>
</dbReference>
<feature type="domain" description="N-acetyltransferase" evidence="3">
    <location>
        <begin position="72"/>
        <end position="215"/>
    </location>
</feature>
<evidence type="ECO:0000259" key="3">
    <source>
        <dbReference type="PROSITE" id="PS51186"/>
    </source>
</evidence>
<evidence type="ECO:0000256" key="2">
    <source>
        <dbReference type="ARBA" id="ARBA00023315"/>
    </source>
</evidence>
<dbReference type="Proteomes" id="UP000822688">
    <property type="component" value="Chromosome 9"/>
</dbReference>
<reference evidence="4" key="1">
    <citation type="submission" date="2020-06" db="EMBL/GenBank/DDBJ databases">
        <title>WGS assembly of Ceratodon purpureus strain R40.</title>
        <authorList>
            <person name="Carey S.B."/>
            <person name="Jenkins J."/>
            <person name="Shu S."/>
            <person name="Lovell J.T."/>
            <person name="Sreedasyam A."/>
            <person name="Maumus F."/>
            <person name="Tiley G.P."/>
            <person name="Fernandez-Pozo N."/>
            <person name="Barry K."/>
            <person name="Chen C."/>
            <person name="Wang M."/>
            <person name="Lipzen A."/>
            <person name="Daum C."/>
            <person name="Saski C.A."/>
            <person name="Payton A.C."/>
            <person name="Mcbreen J.C."/>
            <person name="Conrad R.E."/>
            <person name="Kollar L.M."/>
            <person name="Olsson S."/>
            <person name="Huttunen S."/>
            <person name="Landis J.B."/>
            <person name="Wickett N.J."/>
            <person name="Johnson M.G."/>
            <person name="Rensing S.A."/>
            <person name="Grimwood J."/>
            <person name="Schmutz J."/>
            <person name="Mcdaniel S.F."/>
        </authorList>
    </citation>
    <scope>NUCLEOTIDE SEQUENCE</scope>
    <source>
        <strain evidence="4">R40</strain>
    </source>
</reference>
<dbReference type="Gene3D" id="3.40.630.30">
    <property type="match status" value="1"/>
</dbReference>
<dbReference type="InterPro" id="IPR000182">
    <property type="entry name" value="GNAT_dom"/>
</dbReference>
<dbReference type="AlphaFoldDB" id="A0A8T0GVH1"/>
<dbReference type="Pfam" id="PF00583">
    <property type="entry name" value="Acetyltransf_1"/>
    <property type="match status" value="1"/>
</dbReference>
<dbReference type="InterPro" id="IPR051016">
    <property type="entry name" value="Diverse_Substrate_AcTransf"/>
</dbReference>
<comment type="caution">
    <text evidence="4">The sequence shown here is derived from an EMBL/GenBank/DDBJ whole genome shotgun (WGS) entry which is preliminary data.</text>
</comment>
<dbReference type="InterPro" id="IPR016181">
    <property type="entry name" value="Acyl_CoA_acyltransferase"/>
</dbReference>
<sequence length="215" mass="24092">MEGKVRATVRLAMREDAATIVKLIKELADFEELSHACFVTEEKLLASLWQLPPFEGPTVFMLEVGEVDEKAAEVVKPEEDDQPEEVAFEPIVRVVVPKKPIDDPGKDDFQSAHVPGRTVAGFALFFPTYSTFLCQRGYHMEDLYVRKPFRSTGFGTLLLKSVVQQAKKLGAGRVEWCVLDWNVNAIKFYEALGAVVMPEWRICRLAGDALLTCAL</sequence>
<keyword evidence="5" id="KW-1185">Reference proteome</keyword>
<dbReference type="CDD" id="cd04301">
    <property type="entry name" value="NAT_SF"/>
    <property type="match status" value="1"/>
</dbReference>
<organism evidence="4 5">
    <name type="scientific">Ceratodon purpureus</name>
    <name type="common">Fire moss</name>
    <name type="synonym">Dicranum purpureum</name>
    <dbReference type="NCBI Taxonomy" id="3225"/>
    <lineage>
        <taxon>Eukaryota</taxon>
        <taxon>Viridiplantae</taxon>
        <taxon>Streptophyta</taxon>
        <taxon>Embryophyta</taxon>
        <taxon>Bryophyta</taxon>
        <taxon>Bryophytina</taxon>
        <taxon>Bryopsida</taxon>
        <taxon>Dicranidae</taxon>
        <taxon>Pseudoditrichales</taxon>
        <taxon>Ditrichaceae</taxon>
        <taxon>Ceratodon</taxon>
    </lineage>
</organism>
<dbReference type="PANTHER" id="PTHR10545">
    <property type="entry name" value="DIAMINE N-ACETYLTRANSFERASE"/>
    <property type="match status" value="1"/>
</dbReference>